<comment type="caution">
    <text evidence="4">The sequence shown here is derived from an EMBL/GenBank/DDBJ whole genome shotgun (WGS) entry which is preliminary data.</text>
</comment>
<dbReference type="CDD" id="cd00555">
    <property type="entry name" value="Maf"/>
    <property type="match status" value="1"/>
</dbReference>
<evidence type="ECO:0000313" key="5">
    <source>
        <dbReference type="Proteomes" id="UP001218246"/>
    </source>
</evidence>
<comment type="subcellular location">
    <subcellularLocation>
        <location evidence="3">Cytoplasm</location>
    </subcellularLocation>
</comment>
<keyword evidence="5" id="KW-1185">Reference proteome</keyword>
<dbReference type="EMBL" id="JARULN010000002">
    <property type="protein sequence ID" value="MDG5753123.1"/>
    <property type="molecule type" value="Genomic_DNA"/>
</dbReference>
<dbReference type="HAMAP" id="MF_00528">
    <property type="entry name" value="Maf"/>
    <property type="match status" value="1"/>
</dbReference>
<comment type="cofactor">
    <cofactor evidence="1 3">
        <name>a divalent metal cation</name>
        <dbReference type="ChEBI" id="CHEBI:60240"/>
    </cofactor>
</comment>
<keyword evidence="3" id="KW-0546">Nucleotide metabolism</keyword>
<protein>
    <recommendedName>
        <fullName evidence="3">Nucleoside triphosphate pyrophosphatase</fullName>
        <ecNumber evidence="3">3.6.1.9</ecNumber>
    </recommendedName>
    <alternativeName>
        <fullName evidence="3">Nucleotide pyrophosphatase</fullName>
        <shortName evidence="3">Nucleotide PPase</shortName>
    </alternativeName>
</protein>
<dbReference type="NCBIfam" id="TIGR00172">
    <property type="entry name" value="maf"/>
    <property type="match status" value="1"/>
</dbReference>
<dbReference type="GO" id="GO:0016787">
    <property type="term" value="F:hydrolase activity"/>
    <property type="evidence" value="ECO:0007669"/>
    <property type="project" value="UniProtKB-KW"/>
</dbReference>
<comment type="catalytic activity">
    <reaction evidence="3">
        <text>a ribonucleoside 5'-triphosphate + H2O = a ribonucleoside 5'-phosphate + diphosphate + H(+)</text>
        <dbReference type="Rhea" id="RHEA:23996"/>
        <dbReference type="ChEBI" id="CHEBI:15377"/>
        <dbReference type="ChEBI" id="CHEBI:15378"/>
        <dbReference type="ChEBI" id="CHEBI:33019"/>
        <dbReference type="ChEBI" id="CHEBI:58043"/>
        <dbReference type="ChEBI" id="CHEBI:61557"/>
        <dbReference type="EC" id="3.6.1.9"/>
    </reaction>
</comment>
<comment type="function">
    <text evidence="3">Nucleoside triphosphate pyrophosphatase. May have a dual role in cell division arrest and in preventing the incorporation of modified nucleotides into cellular nucleic acids.</text>
</comment>
<dbReference type="SUPFAM" id="SSF52972">
    <property type="entry name" value="ITPase-like"/>
    <property type="match status" value="1"/>
</dbReference>
<sequence length="186" mass="20503">MKPIILASGSPRRNELLSLLDIPFEVCASKVEEVVDETSLPEDIVMSLALQKAHDVARNMKDAIVLGADTVVVIDGQVLGKPENRQDAAATLRRLSGRTHEVFTGVAIVSREKATTFYERTEVTFYELTEEDITAYLQTGEPFDKAGSYGIKGRGAVLVRKIAGDYYSVVGLPIARVARELQRFFI</sequence>
<proteinExistence type="inferred from homology"/>
<comment type="caution">
    <text evidence="3">Lacks conserved residue(s) required for the propagation of feature annotation.</text>
</comment>
<comment type="similarity">
    <text evidence="3">Belongs to the Maf family.</text>
</comment>
<feature type="active site" description="Proton acceptor" evidence="3">
    <location>
        <position position="69"/>
    </location>
</feature>
<dbReference type="EC" id="3.6.1.9" evidence="3"/>
<evidence type="ECO:0000256" key="1">
    <source>
        <dbReference type="ARBA" id="ARBA00001968"/>
    </source>
</evidence>
<dbReference type="InterPro" id="IPR003697">
    <property type="entry name" value="Maf-like"/>
</dbReference>
<dbReference type="RefSeq" id="WP_278017798.1">
    <property type="nucleotide sequence ID" value="NZ_JARRRY010000001.1"/>
</dbReference>
<dbReference type="InterPro" id="IPR029001">
    <property type="entry name" value="ITPase-like_fam"/>
</dbReference>
<accession>A0ABT6H2W8</accession>
<dbReference type="Pfam" id="PF02545">
    <property type="entry name" value="Maf"/>
    <property type="match status" value="1"/>
</dbReference>
<evidence type="ECO:0000256" key="2">
    <source>
        <dbReference type="ARBA" id="ARBA00022801"/>
    </source>
</evidence>
<dbReference type="PIRSF" id="PIRSF006305">
    <property type="entry name" value="Maf"/>
    <property type="match status" value="1"/>
</dbReference>
<comment type="catalytic activity">
    <reaction evidence="3">
        <text>a 2'-deoxyribonucleoside 5'-triphosphate + H2O = a 2'-deoxyribonucleoside 5'-phosphate + diphosphate + H(+)</text>
        <dbReference type="Rhea" id="RHEA:44644"/>
        <dbReference type="ChEBI" id="CHEBI:15377"/>
        <dbReference type="ChEBI" id="CHEBI:15378"/>
        <dbReference type="ChEBI" id="CHEBI:33019"/>
        <dbReference type="ChEBI" id="CHEBI:61560"/>
        <dbReference type="ChEBI" id="CHEBI:65317"/>
        <dbReference type="EC" id="3.6.1.9"/>
    </reaction>
</comment>
<evidence type="ECO:0000256" key="3">
    <source>
        <dbReference type="HAMAP-Rule" id="MF_00528"/>
    </source>
</evidence>
<keyword evidence="2 3" id="KW-0378">Hydrolase</keyword>
<dbReference type="PANTHER" id="PTHR43213">
    <property type="entry name" value="BIFUNCTIONAL DTTP/UTP PYROPHOSPHATASE/METHYLTRANSFERASE PROTEIN-RELATED"/>
    <property type="match status" value="1"/>
</dbReference>
<evidence type="ECO:0000313" key="4">
    <source>
        <dbReference type="EMBL" id="MDG5753123.1"/>
    </source>
</evidence>
<gene>
    <name evidence="4" type="ORF">P6P90_03810</name>
</gene>
<dbReference type="Proteomes" id="UP001218246">
    <property type="component" value="Unassembled WGS sequence"/>
</dbReference>
<keyword evidence="3" id="KW-0963">Cytoplasm</keyword>
<reference evidence="4 5" key="1">
    <citation type="submission" date="2023-04" db="EMBL/GenBank/DDBJ databases">
        <title>Ectobacillus antri isolated from activated sludge.</title>
        <authorList>
            <person name="Yan P."/>
            <person name="Liu X."/>
        </authorList>
    </citation>
    <scope>NUCLEOTIDE SEQUENCE [LARGE SCALE GENOMIC DNA]</scope>
    <source>
        <strain evidence="4 5">C18H</strain>
    </source>
</reference>
<dbReference type="Gene3D" id="3.90.950.10">
    <property type="match status" value="1"/>
</dbReference>
<dbReference type="PANTHER" id="PTHR43213:SF5">
    <property type="entry name" value="BIFUNCTIONAL DTTP_UTP PYROPHOSPHATASE_METHYLTRANSFERASE PROTEIN-RELATED"/>
    <property type="match status" value="1"/>
</dbReference>
<name>A0ABT6H2W8_9BACI</name>
<organism evidence="4 5">
    <name type="scientific">Ectobacillus antri</name>
    <dbReference type="NCBI Taxonomy" id="2486280"/>
    <lineage>
        <taxon>Bacteria</taxon>
        <taxon>Bacillati</taxon>
        <taxon>Bacillota</taxon>
        <taxon>Bacilli</taxon>
        <taxon>Bacillales</taxon>
        <taxon>Bacillaceae</taxon>
        <taxon>Ectobacillus</taxon>
    </lineage>
</organism>